<dbReference type="PANTHER" id="PTHR45827:SF1">
    <property type="entry name" value="SORTING NEXIN"/>
    <property type="match status" value="1"/>
</dbReference>
<gene>
    <name evidence="6" type="ORF">A3Q56_03571</name>
</gene>
<dbReference type="InterPro" id="IPR036028">
    <property type="entry name" value="SH3-like_dom_sf"/>
</dbReference>
<dbReference type="SUPFAM" id="SSF50044">
    <property type="entry name" value="SH3-domain"/>
    <property type="match status" value="1"/>
</dbReference>
<evidence type="ECO:0000256" key="3">
    <source>
        <dbReference type="SAM" id="MobiDB-lite"/>
    </source>
</evidence>
<dbReference type="SUPFAM" id="SSF64268">
    <property type="entry name" value="PX domain"/>
    <property type="match status" value="1"/>
</dbReference>
<dbReference type="Gene3D" id="2.30.30.40">
    <property type="entry name" value="SH3 Domains"/>
    <property type="match status" value="1"/>
</dbReference>
<dbReference type="Pfam" id="PF00018">
    <property type="entry name" value="SH3_1"/>
    <property type="match status" value="1"/>
</dbReference>
<dbReference type="GO" id="GO:0005886">
    <property type="term" value="C:plasma membrane"/>
    <property type="evidence" value="ECO:0007669"/>
    <property type="project" value="TreeGrafter"/>
</dbReference>
<dbReference type="Pfam" id="PF00787">
    <property type="entry name" value="PX"/>
    <property type="match status" value="1"/>
</dbReference>
<sequence length="294" mass="34469">MKAKVLYNFDAEINSELSCTLGDVVEVMEQDNGNGWFVGRNDNNECGLIPSSYVEIINDNDQPISDFNINQKLDDHFTFDNLNENQNQISDFEDGNEKEDLYIWEESDQSDDQKNTKIRPRQESIINKKNTSNNKIGKKERTELEEYFYVPSDIVKTINVVFEKNCVIWQGSDYKVDVEVSKPQKESKLKGLKTFTTYIIRSNFSHKNKYTVVRRRYKHFEWLRSIMIQTFRCISIPQLPEKNATDEKNCKSTNYTFSEPVHFLNIWSEQASESVHANFKKTWAKYAVTEVNKD</sequence>
<dbReference type="GO" id="GO:0035091">
    <property type="term" value="F:phosphatidylinositol binding"/>
    <property type="evidence" value="ECO:0007669"/>
    <property type="project" value="InterPro"/>
</dbReference>
<dbReference type="GO" id="GO:0031410">
    <property type="term" value="C:cytoplasmic vesicle"/>
    <property type="evidence" value="ECO:0007669"/>
    <property type="project" value="TreeGrafter"/>
</dbReference>
<feature type="region of interest" description="Disordered" evidence="3">
    <location>
        <begin position="105"/>
        <end position="132"/>
    </location>
</feature>
<evidence type="ECO:0000259" key="5">
    <source>
        <dbReference type="PROSITE" id="PS50195"/>
    </source>
</evidence>
<keyword evidence="7" id="KW-1185">Reference proteome</keyword>
<evidence type="ECO:0000256" key="2">
    <source>
        <dbReference type="PROSITE-ProRule" id="PRU00192"/>
    </source>
</evidence>
<comment type="caution">
    <text evidence="6">The sequence shown here is derived from an EMBL/GenBank/DDBJ whole genome shotgun (WGS) entry which is preliminary data.</text>
</comment>
<dbReference type="InterPro" id="IPR036871">
    <property type="entry name" value="PX_dom_sf"/>
</dbReference>
<dbReference type="AlphaFoldDB" id="A0A177B4I4"/>
<dbReference type="InterPro" id="IPR001452">
    <property type="entry name" value="SH3_domain"/>
</dbReference>
<name>A0A177B4I4_9BILA</name>
<dbReference type="PANTHER" id="PTHR45827">
    <property type="entry name" value="SORTING NEXIN"/>
    <property type="match status" value="1"/>
</dbReference>
<dbReference type="Gene3D" id="3.30.1520.10">
    <property type="entry name" value="Phox-like domain"/>
    <property type="match status" value="1"/>
</dbReference>
<evidence type="ECO:0008006" key="8">
    <source>
        <dbReference type="Google" id="ProtNLM"/>
    </source>
</evidence>
<feature type="domain" description="PX" evidence="5">
    <location>
        <begin position="176"/>
        <end position="294"/>
    </location>
</feature>
<evidence type="ECO:0000259" key="4">
    <source>
        <dbReference type="PROSITE" id="PS50002"/>
    </source>
</evidence>
<protein>
    <recommendedName>
        <fullName evidence="8">SH3 domain-containing protein</fullName>
    </recommendedName>
</protein>
<feature type="non-terminal residue" evidence="6">
    <location>
        <position position="294"/>
    </location>
</feature>
<dbReference type="PROSITE" id="PS50195">
    <property type="entry name" value="PX"/>
    <property type="match status" value="1"/>
</dbReference>
<dbReference type="GO" id="GO:0016197">
    <property type="term" value="P:endosomal transport"/>
    <property type="evidence" value="ECO:0007669"/>
    <property type="project" value="TreeGrafter"/>
</dbReference>
<feature type="domain" description="SH3" evidence="4">
    <location>
        <begin position="1"/>
        <end position="59"/>
    </location>
</feature>
<evidence type="ECO:0000313" key="6">
    <source>
        <dbReference type="EMBL" id="OAF68642.1"/>
    </source>
</evidence>
<dbReference type="InterPro" id="IPR001683">
    <property type="entry name" value="PX_dom"/>
</dbReference>
<accession>A0A177B4I4</accession>
<evidence type="ECO:0000313" key="7">
    <source>
        <dbReference type="Proteomes" id="UP000078046"/>
    </source>
</evidence>
<proteinExistence type="predicted"/>
<dbReference type="GO" id="GO:0097320">
    <property type="term" value="P:plasma membrane tubulation"/>
    <property type="evidence" value="ECO:0007669"/>
    <property type="project" value="TreeGrafter"/>
</dbReference>
<dbReference type="EMBL" id="LWCA01000411">
    <property type="protein sequence ID" value="OAF68642.1"/>
    <property type="molecule type" value="Genomic_DNA"/>
</dbReference>
<dbReference type="SMART" id="SM00326">
    <property type="entry name" value="SH3"/>
    <property type="match status" value="1"/>
</dbReference>
<organism evidence="6 7">
    <name type="scientific">Intoshia linei</name>
    <dbReference type="NCBI Taxonomy" id="1819745"/>
    <lineage>
        <taxon>Eukaryota</taxon>
        <taxon>Metazoa</taxon>
        <taxon>Spiralia</taxon>
        <taxon>Lophotrochozoa</taxon>
        <taxon>Mesozoa</taxon>
        <taxon>Orthonectida</taxon>
        <taxon>Rhopaluridae</taxon>
        <taxon>Intoshia</taxon>
    </lineage>
</organism>
<keyword evidence="1 2" id="KW-0728">SH3 domain</keyword>
<dbReference type="GO" id="GO:0006897">
    <property type="term" value="P:endocytosis"/>
    <property type="evidence" value="ECO:0007669"/>
    <property type="project" value="TreeGrafter"/>
</dbReference>
<dbReference type="PROSITE" id="PS50002">
    <property type="entry name" value="SH3"/>
    <property type="match status" value="1"/>
</dbReference>
<evidence type="ECO:0000256" key="1">
    <source>
        <dbReference type="ARBA" id="ARBA00022443"/>
    </source>
</evidence>
<dbReference type="Proteomes" id="UP000078046">
    <property type="component" value="Unassembled WGS sequence"/>
</dbReference>
<dbReference type="OrthoDB" id="10254720at2759"/>
<reference evidence="6 7" key="1">
    <citation type="submission" date="2016-04" db="EMBL/GenBank/DDBJ databases">
        <title>The genome of Intoshia linei affirms orthonectids as highly simplified spiralians.</title>
        <authorList>
            <person name="Mikhailov K.V."/>
            <person name="Slusarev G.S."/>
            <person name="Nikitin M.A."/>
            <person name="Logacheva M.D."/>
            <person name="Penin A."/>
            <person name="Aleoshin V."/>
            <person name="Panchin Y.V."/>
        </authorList>
    </citation>
    <scope>NUCLEOTIDE SEQUENCE [LARGE SCALE GENOMIC DNA]</scope>
    <source>
        <strain evidence="6">Intl2013</strain>
        <tissue evidence="6">Whole animal</tissue>
    </source>
</reference>